<accession>U6GKQ0</accession>
<feature type="transmembrane region" description="Helical" evidence="3">
    <location>
        <begin position="1669"/>
        <end position="1692"/>
    </location>
</feature>
<dbReference type="EMBL" id="HG671149">
    <property type="protein sequence ID" value="CDI80142.1"/>
    <property type="molecule type" value="Genomic_DNA"/>
</dbReference>
<feature type="region of interest" description="Disordered" evidence="2">
    <location>
        <begin position="335"/>
        <end position="362"/>
    </location>
</feature>
<keyword evidence="3" id="KW-0472">Membrane</keyword>
<gene>
    <name evidence="4" type="ORF">EAH_00002390</name>
</gene>
<feature type="transmembrane region" description="Helical" evidence="3">
    <location>
        <begin position="124"/>
        <end position="146"/>
    </location>
</feature>
<feature type="compositionally biased region" description="Basic and acidic residues" evidence="2">
    <location>
        <begin position="391"/>
        <end position="402"/>
    </location>
</feature>
<feature type="transmembrane region" description="Helical" evidence="3">
    <location>
        <begin position="85"/>
        <end position="103"/>
    </location>
</feature>
<sequence length="2703" mass="285668">MRAQLLHVPAGDASVALLLPAFVSTVYGGFLFAAVLQQAETSPSIAPHPVWGPAVVAIGSALCFSLLLALAGPYAASDSIPATDLWLLLGLLLPALAAALTVGPPSLGLTPAKLYGAPYLSATVGLYCFAGLSPSLLLLLAAAAAATCAAQAARWGAGADDQVLSTLHAAAANFLGWCLCTRIWQEAVALLVAELVPYQSAFAVLPGLEAYELRVLKAQRIHATAAPAAAPAAAFDPALAPPGNASAATAVEKLTAAVETSSAAYGATEAAAGDDVAAADSGRRGLRSSGSAGMLLDVRRQQQKRQQQLGQQQRTVYSSAHGLPRNLRAPLPPLLQQQQHQQQARRRVAGAADSSLPRSCSSIQAGTAPVTQQRQQLQQALQLQQQKRPHQVFDQEPQHQQEEEQQLQKLHKQKQAHFTDPTPYTSAKAPVGGARAAAAGAADAAAAATAALAAPHARATAAILFESPLHSCQPPQRHHQLQHQQDAQPHPQLERHQHLEQQQQQDHEKQQQKLRHHIQQHKPKQNPPALQDARSTQARFRNRRQHTTPSTMQRSSAEAVAAAARTGTVTNWQGRETGKGPQGHMPTPRRQSLPRLSPSPPAIVRQQQQQQQQHQQPQQRHRQRHSIAWIPPHPLDATTIGGPLAVGAATTGAAATAAAAAAAAAASAAAGVAAETAQLWRFGGLELPPADISGSAATSAAPAAAASAKPRRGSAPQGGSSSRSSSGVQLADCAGRELLYKPTWGPQMERATAGGRAAPSSVAAGTATHQAGGAAATPCAVASAAAGAAAVAKTGSPAAVLKKAAKRLVVLRSTRAVTLKKRWSGKRSLQQQQHLPQLLQMQRKQAPAARDKGPFPAQHLRGASSSCSSLCRSNSQISASLHAAVAGGATLAAPHLSTGALGLGSSSRRGSCCSSTYMSSSSAAGLATGDLLVSSVSPPSACASPGETANPVSGGAAAAAAAAAPAAPPSNSSWTTELRLQQQRLQWLRQRLAEDQIDSLFVESLDVCWDCCWRLSYSASMATQHEAPSEPAISAAAVPAVAAAATGTAAAAKDSALTAPAGEDYKRRQQQVDRSHMAPNALRRQQQQLQQLDRLQRQEEQEQLHLLQQEGEMQPRTRRDDVSAGLSAVRAIGSLEAAARLQQWRKQQTTGGSALPQHLLQQIICNAASDAAASAVASARPAAAEATRGWRATPKKGSLKTVRVDSRVAFVQPQQQLQKLQLLQHWQQGAGDRQRFYGNIWQGPLRCMYGKRQVRTPTKEERQQEAVAFVLTKEILRREQQGLQTGPFASAAATAAPVASQMQQQQAAKPFEGLPHPWEPLQQQRVYPRSTQRALRSSGINRGSCCSSSDSSSCNSPSSQQAAIWIGSRTPATLVSGAATTMATPAAETAVTVPTPTAVATLTGRQSESATQVKGQLNTTSSSFDEAAQTRGADAAAAAAAVGANEAAAAASEKHCAHKRDSVTRRSTPPPMPLQRLTLGFADAAIENLLLPAAAIWWALDGVLARNQLQQQQYVSSGFKFYGAFRLILQMSAEAALFLLLPCSSSRSKSSKSNKKNSRSSITGSSSGGQASAPMRRFLSYLFHLRLCLSLLDVPFQLQLLSLHEQAVEDLVVYGPLLLQLAAAALQQQQQQRHAGLLFAVYSAGYCCVVVVCLILIESEVVQGPPAVSLVLLLLRSGAAFSALWSVLHYLVLRTEEKCSRCVFSTTVLPYLLRLEAANCCGCCAYTASRALVQPETQSGEAAPEAAATGAAAPEMKAAENESLPAVLKTERQQLPAEQQHKHPQQQQQQDKLRGFAAAETCSGTEVPQESKQERSKKVRTQLRSAAADSPHAASSSSSSTKSRATAAPAARHSSFFHKIREGLLNTIRRLRQLRQRLQPDRDGSRPQEPEQHQQLQQQQQQQHGWKQGPSTQLRRCRSAGFCMREEEAANSAADAAAVTAWSDLEPSLTYRELLASLPSLRGRQSRRRRRHSSSSRGSSSSCTIRETIRLAEGTGLQQKAAETPAPSSKPLKKVPTVLRSFIRRCSPRAAAAAGASTTLAATAPAAVAVASAIALPVTPRNSKQSSISNSSNSSASRPGVQADSVSTWKWRIRSESGGSLQQQLRLISSSSSNSRRDVWTLAQLPNDPGQDRGALRAVNHPGIAFLMLWLQTVRETTAFAEQQQHQRQQSKKMMLKRLNTRLVTLRKSPRSQQKAPSTSFTSPTAAAGTAATVSPRDGQPWTPLQYLGFLISSNSASISSSNNLPQWLRKNTIKESLLSKVPREAGEVQSRLLPSAWQKRSSSSSSGSGSRLWGDTGAAPRIHLVRSASKQTTHASYRLPLFSTRAAAAAAAGQSPVDAVSLGTGRFMRGDELSPQGDSSRAAAATPGTALCRCTDTARSGWRSKRQQVTTLQQQLQLQPSRSQHILSQDQRATAEVGYGLAAAASSARGATPSAAAGGRTEGKPATPTAAATDVWISVPCLHPSWPCIELRHGQQQQPQQQLWRALTSSAAVDVSPQLHRVFSMRRPENFSGSCSGSSSSIWASNTRETIGLRETASDALGLVQPPRASRRPSLLQPGCLQRSAAAASPTAAASAASSAAASPAAGVAVGISYNASGTVSWEAQRGSSTSSSQQQSQEPATAARAAARAAAAALHRGGSARVRAAKEGAAVVAQRAAAAALIAAAEEVGDGLPDARQEGRVFYPDQCIRDRLQKLIWGLNV</sequence>
<feature type="region of interest" description="Disordered" evidence="2">
    <location>
        <begin position="1772"/>
        <end position="1854"/>
    </location>
</feature>
<feature type="region of interest" description="Disordered" evidence="2">
    <location>
        <begin position="470"/>
        <end position="624"/>
    </location>
</feature>
<feature type="compositionally biased region" description="Polar residues" evidence="2">
    <location>
        <begin position="547"/>
        <end position="556"/>
    </location>
</feature>
<feature type="region of interest" description="Disordered" evidence="2">
    <location>
        <begin position="2059"/>
        <end position="2081"/>
    </location>
</feature>
<dbReference type="Proteomes" id="UP000018050">
    <property type="component" value="Unassembled WGS sequence"/>
</dbReference>
<feature type="compositionally biased region" description="Low complexity" evidence="2">
    <location>
        <begin position="2609"/>
        <end position="2626"/>
    </location>
</feature>
<feature type="region of interest" description="Disordered" evidence="2">
    <location>
        <begin position="2187"/>
        <end position="2218"/>
    </location>
</feature>
<dbReference type="PANTHER" id="PTHR46007">
    <property type="entry name" value="MEDIATOR OF RNA POLYMERASE II TRANSCRIPTION SUBUNIT 12"/>
    <property type="match status" value="1"/>
</dbReference>
<feature type="region of interest" description="Disordered" evidence="2">
    <location>
        <begin position="1962"/>
        <end position="1986"/>
    </location>
</feature>
<proteinExistence type="predicted"/>
<feature type="compositionally biased region" description="Low complexity" evidence="2">
    <location>
        <begin position="605"/>
        <end position="618"/>
    </location>
</feature>
<feature type="region of interest" description="Disordered" evidence="2">
    <location>
        <begin position="1879"/>
        <end position="1913"/>
    </location>
</feature>
<feature type="region of interest" description="Disordered" evidence="2">
    <location>
        <begin position="1452"/>
        <end position="1473"/>
    </location>
</feature>
<feature type="region of interest" description="Disordered" evidence="2">
    <location>
        <begin position="2265"/>
        <end position="2297"/>
    </location>
</feature>
<feature type="transmembrane region" description="Helical" evidence="3">
    <location>
        <begin position="1637"/>
        <end position="1657"/>
    </location>
</feature>
<feature type="region of interest" description="Disordered" evidence="2">
    <location>
        <begin position="2606"/>
        <end position="2626"/>
    </location>
</feature>
<feature type="compositionally biased region" description="Low complexity" evidence="2">
    <location>
        <begin position="2429"/>
        <end position="2440"/>
    </location>
</feature>
<feature type="compositionally biased region" description="Low complexity" evidence="2">
    <location>
        <begin position="1344"/>
        <end position="1358"/>
    </location>
</feature>
<feature type="compositionally biased region" description="Basic and acidic residues" evidence="2">
    <location>
        <begin position="1879"/>
        <end position="1892"/>
    </location>
</feature>
<protein>
    <submittedName>
        <fullName evidence="4">Uncharacterized protein</fullName>
    </submittedName>
</protein>
<evidence type="ECO:0000313" key="5">
    <source>
        <dbReference type="Proteomes" id="UP000018050"/>
    </source>
</evidence>
<dbReference type="OMA" id="ATDVWIS"/>
<feature type="compositionally biased region" description="Low complexity" evidence="2">
    <location>
        <begin position="1825"/>
        <end position="1854"/>
    </location>
</feature>
<feature type="compositionally biased region" description="Low complexity" evidence="2">
    <location>
        <begin position="586"/>
        <end position="596"/>
    </location>
</feature>
<dbReference type="GO" id="GO:0045944">
    <property type="term" value="P:positive regulation of transcription by RNA polymerase II"/>
    <property type="evidence" value="ECO:0007669"/>
    <property type="project" value="TreeGrafter"/>
</dbReference>
<feature type="compositionally biased region" description="Low complexity" evidence="2">
    <location>
        <begin position="2196"/>
        <end position="2216"/>
    </location>
</feature>
<keyword evidence="3" id="KW-0812">Transmembrane</keyword>
<feature type="region of interest" description="Disordered" evidence="2">
    <location>
        <begin position="703"/>
        <end position="729"/>
    </location>
</feature>
<keyword evidence="5" id="KW-1185">Reference proteome</keyword>
<feature type="coiled-coil region" evidence="1">
    <location>
        <begin position="1078"/>
        <end position="1112"/>
    </location>
</feature>
<feature type="compositionally biased region" description="Low complexity" evidence="2">
    <location>
        <begin position="1559"/>
        <end position="1571"/>
    </location>
</feature>
<reference evidence="4" key="2">
    <citation type="submission" date="2013-10" db="EMBL/GenBank/DDBJ databases">
        <authorList>
            <person name="Aslett M."/>
        </authorList>
    </citation>
    <scope>NUCLEOTIDE SEQUENCE</scope>
    <source>
        <strain evidence="4">Houghton</strain>
    </source>
</reference>
<feature type="region of interest" description="Disordered" evidence="2">
    <location>
        <begin position="1994"/>
        <end position="2013"/>
    </location>
</feature>
<dbReference type="GeneID" id="25268309"/>
<dbReference type="VEuPathDB" id="ToxoDB:EAH_00002390"/>
<evidence type="ECO:0000256" key="3">
    <source>
        <dbReference type="SAM" id="Phobius"/>
    </source>
</evidence>
<dbReference type="OrthoDB" id="348828at2759"/>
<organism evidence="4 5">
    <name type="scientific">Eimeria acervulina</name>
    <name type="common">Coccidian parasite</name>
    <dbReference type="NCBI Taxonomy" id="5801"/>
    <lineage>
        <taxon>Eukaryota</taxon>
        <taxon>Sar</taxon>
        <taxon>Alveolata</taxon>
        <taxon>Apicomplexa</taxon>
        <taxon>Conoidasida</taxon>
        <taxon>Coccidia</taxon>
        <taxon>Eucoccidiorida</taxon>
        <taxon>Eimeriorina</taxon>
        <taxon>Eimeriidae</taxon>
        <taxon>Eimeria</taxon>
    </lineage>
</organism>
<dbReference type="PANTHER" id="PTHR46007:SF11">
    <property type="entry name" value="MEDIATOR OF RNA POLYMERASE II TRANSCRIPTION SUBUNIT 12"/>
    <property type="match status" value="1"/>
</dbReference>
<dbReference type="InterPro" id="IPR051647">
    <property type="entry name" value="Mediator_comp_sub12"/>
</dbReference>
<feature type="region of interest" description="Disordered" evidence="2">
    <location>
        <begin position="1545"/>
        <end position="1571"/>
    </location>
</feature>
<feature type="compositionally biased region" description="Basic residues" evidence="2">
    <location>
        <begin position="1549"/>
        <end position="1558"/>
    </location>
</feature>
<feature type="compositionally biased region" description="Basic residues" evidence="2">
    <location>
        <begin position="512"/>
        <end position="524"/>
    </location>
</feature>
<dbReference type="GO" id="GO:0016592">
    <property type="term" value="C:mediator complex"/>
    <property type="evidence" value="ECO:0007669"/>
    <property type="project" value="TreeGrafter"/>
</dbReference>
<feature type="compositionally biased region" description="Basic and acidic residues" evidence="2">
    <location>
        <begin position="1452"/>
        <end position="1464"/>
    </location>
</feature>
<feature type="region of interest" description="Disordered" evidence="2">
    <location>
        <begin position="383"/>
        <end position="429"/>
    </location>
</feature>
<feature type="region of interest" description="Disordered" evidence="2">
    <location>
        <begin position="1339"/>
        <end position="1358"/>
    </location>
</feature>
<dbReference type="RefSeq" id="XP_013249835.1">
    <property type="nucleotide sequence ID" value="XM_013394381.1"/>
</dbReference>
<feature type="compositionally biased region" description="Low complexity" evidence="2">
    <location>
        <begin position="703"/>
        <end position="727"/>
    </location>
</feature>
<feature type="transmembrane region" description="Helical" evidence="3">
    <location>
        <begin position="15"/>
        <end position="36"/>
    </location>
</feature>
<feature type="compositionally biased region" description="Low complexity" evidence="2">
    <location>
        <begin position="2059"/>
        <end position="2077"/>
    </location>
</feature>
<feature type="compositionally biased region" description="Low complexity" evidence="2">
    <location>
        <begin position="1893"/>
        <end position="1904"/>
    </location>
</feature>
<dbReference type="GO" id="GO:0003713">
    <property type="term" value="F:transcription coactivator activity"/>
    <property type="evidence" value="ECO:0007669"/>
    <property type="project" value="TreeGrafter"/>
</dbReference>
<feature type="compositionally biased region" description="Basic residues" evidence="2">
    <location>
        <begin position="1964"/>
        <end position="1974"/>
    </location>
</feature>
<keyword evidence="1" id="KW-0175">Coiled coil</keyword>
<name>U6GKQ0_EIMAC</name>
<evidence type="ECO:0000313" key="4">
    <source>
        <dbReference type="EMBL" id="CDI80142.1"/>
    </source>
</evidence>
<feature type="region of interest" description="Disordered" evidence="2">
    <location>
        <begin position="2429"/>
        <end position="2450"/>
    </location>
</feature>
<feature type="compositionally biased region" description="Basic and acidic residues" evidence="2">
    <location>
        <begin position="492"/>
        <end position="511"/>
    </location>
</feature>
<keyword evidence="3" id="KW-1133">Transmembrane helix</keyword>
<feature type="compositionally biased region" description="Low complexity" evidence="2">
    <location>
        <begin position="2282"/>
        <end position="2291"/>
    </location>
</feature>
<evidence type="ECO:0000256" key="1">
    <source>
        <dbReference type="SAM" id="Coils"/>
    </source>
</evidence>
<feature type="region of interest" description="Disordered" evidence="2">
    <location>
        <begin position="839"/>
        <end position="861"/>
    </location>
</feature>
<evidence type="ECO:0000256" key="2">
    <source>
        <dbReference type="SAM" id="MobiDB-lite"/>
    </source>
</evidence>
<feature type="transmembrane region" description="Helical" evidence="3">
    <location>
        <begin position="48"/>
        <end position="73"/>
    </location>
</feature>
<feature type="compositionally biased region" description="Low complexity" evidence="2">
    <location>
        <begin position="482"/>
        <end position="491"/>
    </location>
</feature>
<reference evidence="4" key="1">
    <citation type="submission" date="2013-10" db="EMBL/GenBank/DDBJ databases">
        <title>Genomic analysis of the causative agents of coccidiosis in chickens.</title>
        <authorList>
            <person name="Reid A.J."/>
            <person name="Blake D."/>
            <person name="Billington K."/>
            <person name="Browne H."/>
            <person name="Dunn M."/>
            <person name="Hung S."/>
            <person name="Kawahara F."/>
            <person name="Miranda-Saavedra D."/>
            <person name="Mourier T."/>
            <person name="Nagra H."/>
            <person name="Otto T.D."/>
            <person name="Rawlings N."/>
            <person name="Sanchez A."/>
            <person name="Sanders M."/>
            <person name="Subramaniam C."/>
            <person name="Tay Y."/>
            <person name="Dear P."/>
            <person name="Doerig C."/>
            <person name="Gruber A."/>
            <person name="Parkinson J."/>
            <person name="Shirley M."/>
            <person name="Wan K.L."/>
            <person name="Berriman M."/>
            <person name="Tomley F."/>
            <person name="Pain A."/>
        </authorList>
    </citation>
    <scope>NUCLEOTIDE SEQUENCE</scope>
    <source>
        <strain evidence="4">Houghton</strain>
    </source>
</reference>